<dbReference type="GO" id="GO:0005850">
    <property type="term" value="C:eukaryotic translation initiation factor 2 complex"/>
    <property type="evidence" value="ECO:0007669"/>
    <property type="project" value="TreeGrafter"/>
</dbReference>
<comment type="similarity">
    <text evidence="1">Belongs to the eIF-2-alpha family.</text>
</comment>
<dbReference type="PANTHER" id="PTHR10602:SF0">
    <property type="entry name" value="EUKARYOTIC TRANSLATION INITIATION FACTOR 2 SUBUNIT 1"/>
    <property type="match status" value="1"/>
</dbReference>
<dbReference type="FunFam" id="3.30.70.1130:FF:000001">
    <property type="entry name" value="Eukaryotic translation initiation factor 2 subunit 1"/>
    <property type="match status" value="1"/>
</dbReference>
<dbReference type="SUPFAM" id="SSF50249">
    <property type="entry name" value="Nucleic acid-binding proteins"/>
    <property type="match status" value="1"/>
</dbReference>
<accession>A0AAW2Z4Y5</accession>
<feature type="region of interest" description="Disordered" evidence="5">
    <location>
        <begin position="292"/>
        <end position="311"/>
    </location>
</feature>
<keyword evidence="8" id="KW-1185">Reference proteome</keyword>
<evidence type="ECO:0000259" key="6">
    <source>
        <dbReference type="PROSITE" id="PS50126"/>
    </source>
</evidence>
<keyword evidence="2 7" id="KW-0396">Initiation factor</keyword>
<evidence type="ECO:0000256" key="5">
    <source>
        <dbReference type="SAM" id="MobiDB-lite"/>
    </source>
</evidence>
<dbReference type="Pfam" id="PF07541">
    <property type="entry name" value="EIF_2_alpha"/>
    <property type="match status" value="1"/>
</dbReference>
<dbReference type="Gene3D" id="2.40.50.140">
    <property type="entry name" value="Nucleic acid-binding proteins"/>
    <property type="match status" value="1"/>
</dbReference>
<comment type="caution">
    <text evidence="7">The sequence shown here is derived from an EMBL/GenBank/DDBJ whole genome shotgun (WGS) entry which is preliminary data.</text>
</comment>
<dbReference type="InterPro" id="IPR024054">
    <property type="entry name" value="TIF2_asu_middle_sf"/>
</dbReference>
<dbReference type="FunFam" id="2.40.50.140:FF:000015">
    <property type="entry name" value="Eukaryotic translation initiation factor 2 subunit alpha"/>
    <property type="match status" value="1"/>
</dbReference>
<gene>
    <name evidence="7" type="ORF">AKO1_004644</name>
</gene>
<dbReference type="CDD" id="cd04452">
    <property type="entry name" value="S1_IF2_alpha"/>
    <property type="match status" value="1"/>
</dbReference>
<evidence type="ECO:0000256" key="3">
    <source>
        <dbReference type="ARBA" id="ARBA00022553"/>
    </source>
</evidence>
<dbReference type="SMART" id="SM00316">
    <property type="entry name" value="S1"/>
    <property type="match status" value="1"/>
</dbReference>
<feature type="compositionally biased region" description="Acidic residues" evidence="5">
    <location>
        <begin position="301"/>
        <end position="311"/>
    </location>
</feature>
<dbReference type="GO" id="GO:0003723">
    <property type="term" value="F:RNA binding"/>
    <property type="evidence" value="ECO:0007669"/>
    <property type="project" value="InterPro"/>
</dbReference>
<evidence type="ECO:0000313" key="8">
    <source>
        <dbReference type="Proteomes" id="UP001431209"/>
    </source>
</evidence>
<keyword evidence="4" id="KW-0648">Protein biosynthesis</keyword>
<dbReference type="GO" id="GO:0033290">
    <property type="term" value="C:eukaryotic 48S preinitiation complex"/>
    <property type="evidence" value="ECO:0007669"/>
    <property type="project" value="TreeGrafter"/>
</dbReference>
<dbReference type="PANTHER" id="PTHR10602">
    <property type="entry name" value="EUKARYOTIC TRANSLATION INITIATION FACTOR 2 SUBUNIT 1"/>
    <property type="match status" value="1"/>
</dbReference>
<dbReference type="InterPro" id="IPR024055">
    <property type="entry name" value="TIF2_asu_C"/>
</dbReference>
<keyword evidence="3" id="KW-0597">Phosphoprotein</keyword>
<evidence type="ECO:0000256" key="4">
    <source>
        <dbReference type="ARBA" id="ARBA00022917"/>
    </source>
</evidence>
<evidence type="ECO:0000313" key="7">
    <source>
        <dbReference type="EMBL" id="KAL0483974.1"/>
    </source>
</evidence>
<dbReference type="SUPFAM" id="SSF110993">
    <property type="entry name" value="eIF-2-alpha, C-terminal domain"/>
    <property type="match status" value="1"/>
</dbReference>
<dbReference type="InterPro" id="IPR012340">
    <property type="entry name" value="NA-bd_OB-fold"/>
</dbReference>
<dbReference type="PROSITE" id="PS50126">
    <property type="entry name" value="S1"/>
    <property type="match status" value="1"/>
</dbReference>
<evidence type="ECO:0000256" key="1">
    <source>
        <dbReference type="ARBA" id="ARBA00007223"/>
    </source>
</evidence>
<dbReference type="SUPFAM" id="SSF116742">
    <property type="entry name" value="eIF2alpha middle domain-like"/>
    <property type="match status" value="1"/>
</dbReference>
<organism evidence="7 8">
    <name type="scientific">Acrasis kona</name>
    <dbReference type="NCBI Taxonomy" id="1008807"/>
    <lineage>
        <taxon>Eukaryota</taxon>
        <taxon>Discoba</taxon>
        <taxon>Heterolobosea</taxon>
        <taxon>Tetramitia</taxon>
        <taxon>Eutetramitia</taxon>
        <taxon>Acrasidae</taxon>
        <taxon>Acrasis</taxon>
    </lineage>
</organism>
<dbReference type="FunFam" id="1.10.150.190:FF:000003">
    <property type="entry name" value="Eukaryotic translation initiation factor 2 subunit alpha"/>
    <property type="match status" value="1"/>
</dbReference>
<dbReference type="GO" id="GO:0003743">
    <property type="term" value="F:translation initiation factor activity"/>
    <property type="evidence" value="ECO:0007669"/>
    <property type="project" value="UniProtKB-KW"/>
</dbReference>
<name>A0AAW2Z4Y5_9EUKA</name>
<dbReference type="Pfam" id="PF00575">
    <property type="entry name" value="S1"/>
    <property type="match status" value="1"/>
</dbReference>
<dbReference type="Proteomes" id="UP001431209">
    <property type="component" value="Unassembled WGS sequence"/>
</dbReference>
<dbReference type="InterPro" id="IPR044126">
    <property type="entry name" value="S1_IF2_alpha"/>
</dbReference>
<reference evidence="7 8" key="1">
    <citation type="submission" date="2024-03" db="EMBL/GenBank/DDBJ databases">
        <title>The Acrasis kona genome and developmental transcriptomes reveal deep origins of eukaryotic multicellular pathways.</title>
        <authorList>
            <person name="Sheikh S."/>
            <person name="Fu C.-J."/>
            <person name="Brown M.W."/>
            <person name="Baldauf S.L."/>
        </authorList>
    </citation>
    <scope>NUCLEOTIDE SEQUENCE [LARGE SCALE GENOMIC DNA]</scope>
    <source>
        <strain evidence="7 8">ATCC MYA-3509</strain>
    </source>
</reference>
<dbReference type="InterPro" id="IPR011488">
    <property type="entry name" value="TIF_2_asu"/>
</dbReference>
<proteinExistence type="inferred from homology"/>
<sequence>MAEERKRVINCRFYEQKFPEVDELVMVRVKSITDIGAYVSLLEYDNSEGLILSSELSRKRIRSISQLIRVGRTEAVVVLRVDSEKGYVDLSKSKVAPEDIPKCEERYNKAKTVHSIMRHLAETTNQDLEHLYEVVGWPLYRRFTHAFDAFKAALTEPDDVFKDIAFPTPEIREQLLQIIQRRLKPQPVKIRADVEVTCFSYEGIDAIKKALKLGEAHGDEETPISITLVAPPLYVMVTTSHDKVHGTSVLEKAVKTITESIEESGGSIVIKAAPRVVNEKDDHSLSVLLEQLKDQNKEVGGDSESEEEVGM</sequence>
<dbReference type="AlphaFoldDB" id="A0AAW2Z4Y5"/>
<dbReference type="GO" id="GO:0043022">
    <property type="term" value="F:ribosome binding"/>
    <property type="evidence" value="ECO:0007669"/>
    <property type="project" value="TreeGrafter"/>
</dbReference>
<dbReference type="InterPro" id="IPR003029">
    <property type="entry name" value="S1_domain"/>
</dbReference>
<evidence type="ECO:0000256" key="2">
    <source>
        <dbReference type="ARBA" id="ARBA00022540"/>
    </source>
</evidence>
<feature type="domain" description="S1 motif" evidence="6">
    <location>
        <begin position="22"/>
        <end position="93"/>
    </location>
</feature>
<protein>
    <submittedName>
        <fullName evidence="7">Translation initiation factor 2 subunit 1</fullName>
    </submittedName>
</protein>
<dbReference type="Gene3D" id="3.30.70.1130">
    <property type="entry name" value="EIF_2_alpha"/>
    <property type="match status" value="1"/>
</dbReference>
<dbReference type="EMBL" id="JAOPGA020001008">
    <property type="protein sequence ID" value="KAL0483974.1"/>
    <property type="molecule type" value="Genomic_DNA"/>
</dbReference>
<dbReference type="Gene3D" id="1.10.150.190">
    <property type="entry name" value="Translation initiation factor 2, subunit 1, domain 2"/>
    <property type="match status" value="1"/>
</dbReference>